<dbReference type="InterPro" id="IPR019787">
    <property type="entry name" value="Znf_PHD-finger"/>
</dbReference>
<evidence type="ECO:0000256" key="6">
    <source>
        <dbReference type="SAM" id="MobiDB-lite"/>
    </source>
</evidence>
<keyword evidence="1" id="KW-0479">Metal-binding</keyword>
<dbReference type="Gene3D" id="3.30.40.10">
    <property type="entry name" value="Zinc/RING finger domain, C3HC4 (zinc finger)"/>
    <property type="match status" value="1"/>
</dbReference>
<evidence type="ECO:0000256" key="4">
    <source>
        <dbReference type="PROSITE-ProRule" id="PRU00146"/>
    </source>
</evidence>
<keyword evidence="10" id="KW-1185">Reference proteome</keyword>
<feature type="region of interest" description="Disordered" evidence="6">
    <location>
        <begin position="656"/>
        <end position="682"/>
    </location>
</feature>
<dbReference type="EMBL" id="JALJOT010000004">
    <property type="protein sequence ID" value="KAK9915696.1"/>
    <property type="molecule type" value="Genomic_DNA"/>
</dbReference>
<keyword evidence="2 4" id="KW-0863">Zinc-finger</keyword>
<dbReference type="Pfam" id="PF07496">
    <property type="entry name" value="zf-CW"/>
    <property type="match status" value="1"/>
</dbReference>
<dbReference type="PROSITE" id="PS01359">
    <property type="entry name" value="ZF_PHD_1"/>
    <property type="match status" value="1"/>
</dbReference>
<name>A0ABR2YVJ4_9CHLO</name>
<sequence>MDKTGREVLIPGSLLPSGHRGEGRFHGVVTCVKRSSTAVEAFISISDLRNVRLKLPWEEAQLYLLDPPSEDMCTRWEVGTQLLAKVRGWKCHWPVVVWSARLCLRKDMAQLLESHKQERMLVRFYGERSMMWVREEDLQEGSLDDGHVAEMQNWERLHRRPGLVQSVLEELEGACGEPAAEVARLQHLQRIHSFSSSPSCTLCLEQGAELHCGQCQRALHALCLQQPCLAPSDLPEGAWDCPCCGQANSCLGDEAEVDTEEKVERMGLTPDWIIQAAAFVVFRLPRPTPEQPFIAGLLDPCTNSMIAPNIPAQVLYDKKLNGLLMSNSWAGYHILLNPDYSAATQWRFVNRAIDEVENDRVPAVLLVCRNSTDTAYFQRLRPYPRVMLRRSNCAFKDYDKTPIGFGVAVFCIAKAPCKELHERFFDGFAAMGEPNIPIDKALMQSVAFLELLGRLKRHSEEHQRDHWIQCSLCVQWRIITYDTLLQVRSDASWTCAQLRPPFSSCRTPSSKRELAGSRGYATINSSGQAPEYFSPGEPLDIGAAPSLPEDVAAQTAVIPGLAAECACLGEAASGTPEAWPSTDSEVEGASSGGSCEGLVTAGDLPRCQSTAHGHSSCSAGSAVLGSNDTVASESGTLEDGRENTADVTAIQSGADCASEAALQGSEQEADSAPPQVAQPGHRPAGHFLQAALQRLPPSHALPACGLDSVDDEECQQLSAIELARNARIAANRAYMASISASFTCTGSIAAGESLPVDHPLVLAAARELAQKAALEQARQQVEAAERQWETGQRVRRLKAAELRLFCP</sequence>
<evidence type="ECO:0000259" key="7">
    <source>
        <dbReference type="PROSITE" id="PS50016"/>
    </source>
</evidence>
<feature type="domain" description="CW-type" evidence="8">
    <location>
        <begin position="461"/>
        <end position="513"/>
    </location>
</feature>
<evidence type="ECO:0000256" key="1">
    <source>
        <dbReference type="ARBA" id="ARBA00022723"/>
    </source>
</evidence>
<evidence type="ECO:0000313" key="9">
    <source>
        <dbReference type="EMBL" id="KAK9915696.1"/>
    </source>
</evidence>
<dbReference type="PROSITE" id="PS50016">
    <property type="entry name" value="ZF_PHD_2"/>
    <property type="match status" value="1"/>
</dbReference>
<dbReference type="InterPro" id="IPR013083">
    <property type="entry name" value="Znf_RING/FYVE/PHD"/>
</dbReference>
<dbReference type="Proteomes" id="UP001491310">
    <property type="component" value="Unassembled WGS sequence"/>
</dbReference>
<dbReference type="SUPFAM" id="SSF57903">
    <property type="entry name" value="FYVE/PHD zinc finger"/>
    <property type="match status" value="1"/>
</dbReference>
<dbReference type="PROSITE" id="PS51050">
    <property type="entry name" value="ZF_CW"/>
    <property type="match status" value="1"/>
</dbReference>
<feature type="domain" description="PHD-type" evidence="7">
    <location>
        <begin position="197"/>
        <end position="247"/>
    </location>
</feature>
<evidence type="ECO:0000256" key="5">
    <source>
        <dbReference type="SAM" id="Coils"/>
    </source>
</evidence>
<evidence type="ECO:0000313" key="10">
    <source>
        <dbReference type="Proteomes" id="UP001491310"/>
    </source>
</evidence>
<feature type="coiled-coil region" evidence="5">
    <location>
        <begin position="764"/>
        <end position="794"/>
    </location>
</feature>
<keyword evidence="3" id="KW-0862">Zinc</keyword>
<dbReference type="InterPro" id="IPR011124">
    <property type="entry name" value="Znf_CW"/>
</dbReference>
<organism evidence="9 10">
    <name type="scientific">Coccomyxa subellipsoidea</name>
    <dbReference type="NCBI Taxonomy" id="248742"/>
    <lineage>
        <taxon>Eukaryota</taxon>
        <taxon>Viridiplantae</taxon>
        <taxon>Chlorophyta</taxon>
        <taxon>core chlorophytes</taxon>
        <taxon>Trebouxiophyceae</taxon>
        <taxon>Trebouxiophyceae incertae sedis</taxon>
        <taxon>Coccomyxaceae</taxon>
        <taxon>Coccomyxa</taxon>
    </lineage>
</organism>
<gene>
    <name evidence="9" type="ORF">WJX75_002780</name>
</gene>
<feature type="region of interest" description="Disordered" evidence="6">
    <location>
        <begin position="574"/>
        <end position="594"/>
    </location>
</feature>
<dbReference type="CDD" id="cd05162">
    <property type="entry name" value="PWWP"/>
    <property type="match status" value="1"/>
</dbReference>
<keyword evidence="5" id="KW-0175">Coiled coil</keyword>
<protein>
    <recommendedName>
        <fullName evidence="11">PHD-type domain-containing protein</fullName>
    </recommendedName>
</protein>
<comment type="caution">
    <text evidence="9">The sequence shown here is derived from an EMBL/GenBank/DDBJ whole genome shotgun (WGS) entry which is preliminary data.</text>
</comment>
<evidence type="ECO:0000256" key="2">
    <source>
        <dbReference type="ARBA" id="ARBA00022771"/>
    </source>
</evidence>
<dbReference type="InterPro" id="IPR011011">
    <property type="entry name" value="Znf_FYVE_PHD"/>
</dbReference>
<evidence type="ECO:0008006" key="11">
    <source>
        <dbReference type="Google" id="ProtNLM"/>
    </source>
</evidence>
<dbReference type="SUPFAM" id="SSF63748">
    <property type="entry name" value="Tudor/PWWP/MBT"/>
    <property type="match status" value="1"/>
</dbReference>
<dbReference type="Gene3D" id="3.30.40.100">
    <property type="match status" value="1"/>
</dbReference>
<evidence type="ECO:0000256" key="3">
    <source>
        <dbReference type="ARBA" id="ARBA00022833"/>
    </source>
</evidence>
<accession>A0ABR2YVJ4</accession>
<reference evidence="9 10" key="1">
    <citation type="journal article" date="2024" name="Nat. Commun.">
        <title>Phylogenomics reveals the evolutionary origins of lichenization in chlorophyte algae.</title>
        <authorList>
            <person name="Puginier C."/>
            <person name="Libourel C."/>
            <person name="Otte J."/>
            <person name="Skaloud P."/>
            <person name="Haon M."/>
            <person name="Grisel S."/>
            <person name="Petersen M."/>
            <person name="Berrin J.G."/>
            <person name="Delaux P.M."/>
            <person name="Dal Grande F."/>
            <person name="Keller J."/>
        </authorList>
    </citation>
    <scope>NUCLEOTIDE SEQUENCE [LARGE SCALE GENOMIC DNA]</scope>
    <source>
        <strain evidence="9 10">SAG 216-7</strain>
    </source>
</reference>
<evidence type="ECO:0000259" key="8">
    <source>
        <dbReference type="PROSITE" id="PS51050"/>
    </source>
</evidence>
<dbReference type="Gene3D" id="2.30.30.140">
    <property type="match status" value="1"/>
</dbReference>
<proteinExistence type="predicted"/>
<dbReference type="InterPro" id="IPR019786">
    <property type="entry name" value="Zinc_finger_PHD-type_CS"/>
</dbReference>